<dbReference type="PANTHER" id="PTHR43280:SF2">
    <property type="entry name" value="HTH-TYPE TRANSCRIPTIONAL REGULATOR EXSA"/>
    <property type="match status" value="1"/>
</dbReference>
<dbReference type="SMART" id="SM00342">
    <property type="entry name" value="HTH_ARAC"/>
    <property type="match status" value="1"/>
</dbReference>
<evidence type="ECO:0000259" key="5">
    <source>
        <dbReference type="PROSITE" id="PS01124"/>
    </source>
</evidence>
<dbReference type="Proteomes" id="UP000467637">
    <property type="component" value="Unassembled WGS sequence"/>
</dbReference>
<dbReference type="Pfam" id="PF12833">
    <property type="entry name" value="HTH_18"/>
    <property type="match status" value="1"/>
</dbReference>
<evidence type="ECO:0000256" key="1">
    <source>
        <dbReference type="ARBA" id="ARBA00023015"/>
    </source>
</evidence>
<evidence type="ECO:0000256" key="4">
    <source>
        <dbReference type="SAM" id="Phobius"/>
    </source>
</evidence>
<dbReference type="SUPFAM" id="SSF46689">
    <property type="entry name" value="Homeodomain-like"/>
    <property type="match status" value="1"/>
</dbReference>
<name>A0ABW9U8K5_9BACL</name>
<evidence type="ECO:0000313" key="7">
    <source>
        <dbReference type="Proteomes" id="UP000467637"/>
    </source>
</evidence>
<reference evidence="6 7" key="1">
    <citation type="submission" date="2019-12" db="EMBL/GenBank/DDBJ databases">
        <authorList>
            <person name="Huq M.A."/>
        </authorList>
    </citation>
    <scope>NUCLEOTIDE SEQUENCE [LARGE SCALE GENOMIC DNA]</scope>
    <source>
        <strain evidence="6 7">MAH-34</strain>
    </source>
</reference>
<keyword evidence="3" id="KW-0804">Transcription</keyword>
<dbReference type="PROSITE" id="PS00041">
    <property type="entry name" value="HTH_ARAC_FAMILY_1"/>
    <property type="match status" value="1"/>
</dbReference>
<keyword evidence="1" id="KW-0805">Transcription regulation</keyword>
<evidence type="ECO:0000313" key="6">
    <source>
        <dbReference type="EMBL" id="MVQ34705.1"/>
    </source>
</evidence>
<proteinExistence type="predicted"/>
<keyword evidence="4" id="KW-0472">Membrane</keyword>
<keyword evidence="2" id="KW-0238">DNA-binding</keyword>
<gene>
    <name evidence="6" type="ORF">GON05_08565</name>
</gene>
<keyword evidence="4" id="KW-1133">Transmembrane helix</keyword>
<dbReference type="InterPro" id="IPR018062">
    <property type="entry name" value="HTH_AraC-typ_CS"/>
</dbReference>
<evidence type="ECO:0000256" key="2">
    <source>
        <dbReference type="ARBA" id="ARBA00023125"/>
    </source>
</evidence>
<dbReference type="InterPro" id="IPR018060">
    <property type="entry name" value="HTH_AraC"/>
</dbReference>
<protein>
    <submittedName>
        <fullName evidence="6">Helix-turn-helix domain-containing protein</fullName>
    </submittedName>
</protein>
<organism evidence="6 7">
    <name type="scientific">Paenibacillus anseongense</name>
    <dbReference type="NCBI Taxonomy" id="2682845"/>
    <lineage>
        <taxon>Bacteria</taxon>
        <taxon>Bacillati</taxon>
        <taxon>Bacillota</taxon>
        <taxon>Bacilli</taxon>
        <taxon>Bacillales</taxon>
        <taxon>Paenibacillaceae</taxon>
        <taxon>Paenibacillus</taxon>
    </lineage>
</organism>
<accession>A0ABW9U8K5</accession>
<feature type="transmembrane region" description="Helical" evidence="4">
    <location>
        <begin position="306"/>
        <end position="327"/>
    </location>
</feature>
<evidence type="ECO:0000256" key="3">
    <source>
        <dbReference type="ARBA" id="ARBA00023163"/>
    </source>
</evidence>
<dbReference type="PROSITE" id="PS01124">
    <property type="entry name" value="HTH_ARAC_FAMILY_2"/>
    <property type="match status" value="1"/>
</dbReference>
<dbReference type="Gene3D" id="3.30.450.20">
    <property type="entry name" value="PAS domain"/>
    <property type="match status" value="1"/>
</dbReference>
<keyword evidence="7" id="KW-1185">Reference proteome</keyword>
<keyword evidence="4" id="KW-0812">Transmembrane</keyword>
<dbReference type="PANTHER" id="PTHR43280">
    <property type="entry name" value="ARAC-FAMILY TRANSCRIPTIONAL REGULATOR"/>
    <property type="match status" value="1"/>
</dbReference>
<dbReference type="EMBL" id="WSEM01000008">
    <property type="protein sequence ID" value="MVQ34705.1"/>
    <property type="molecule type" value="Genomic_DNA"/>
</dbReference>
<feature type="domain" description="HTH araC/xylS-type" evidence="5">
    <location>
        <begin position="691"/>
        <end position="790"/>
    </location>
</feature>
<comment type="caution">
    <text evidence="6">The sequence shown here is derived from an EMBL/GenBank/DDBJ whole genome shotgun (WGS) entry which is preliminary data.</text>
</comment>
<feature type="transmembrane region" description="Helical" evidence="4">
    <location>
        <begin position="18"/>
        <end position="40"/>
    </location>
</feature>
<dbReference type="InterPro" id="IPR009057">
    <property type="entry name" value="Homeodomain-like_sf"/>
</dbReference>
<sequence>MGANIVLNSIWMKRRSVILTWLFSYVAILLLPILIGVFVYRESNAALEDEIHRANDALLKQVREIMDNEFESVLRLNTEITWNTKIQDLMYTNKLKRDDYQYSLYQVAMDFKLYKTFYPQITDFYVYYSMGDTGLMPGLVRSGKDVYEQVHNSPNFSYQDWLSMLTSRKEPSFVPMVYRSLSGSMHQSIAHISYFASNTDTKPEGAVVILVDESKLLTALQNVQLFNGGEVLVLNKENQILLSSLETNQQPVLTNQFASDEQGFFHETYNGQDSVFYYISSKKTNLKFVTIMPSALVWQKANNVRWITYISIVLSILGGSLLTFFFLKKNYNPIRQLILTFKGESNEQLNDGSNEFQFIQHMISNTVNEKEQANIRLKQQNHLLRSNFMNRLLKGRVDNQIPIEDALPAFEMHFDSDEFAVLLFYVEANELFFSSISGKNDHEKAKLLQFIVSNVVEDIMNTKHIAYMTEIDDMLACMINFRDSGQAGRLAELRQMTEEAQQFLKMKFQIELTVSISNIHPSIVDLSIAYKESVDAMEYKLIMGRKEIISFHEIQNEALNEIPQGYYYPLQVEQQLINFLKIGEYDRAKETLDTIVDRNLKINQISLPLARCLMFDLVSTMVKALHEIGDTQEESSGGSLKEIEKLTACETMQDMHEQLTEMLKEVCSNNLAKRKSTLIQIRHHDLETLAQNIVSFIQENYHDADMNISLIGLRFDMKSTYLSKLFREQTGEGLLDYINKVRIVKAKELIENQNITLNEIASLVGFSDVNALIRIFKKYEGVTPGKYKEMYLK</sequence>
<dbReference type="Gene3D" id="1.10.10.60">
    <property type="entry name" value="Homeodomain-like"/>
    <property type="match status" value="2"/>
</dbReference>